<gene>
    <name evidence="3" type="ORF">SAMN05421877_105114</name>
</gene>
<keyword evidence="4" id="KW-1185">Reference proteome</keyword>
<evidence type="ECO:0000256" key="2">
    <source>
        <dbReference type="ARBA" id="ARBA00023002"/>
    </source>
</evidence>
<dbReference type="Proteomes" id="UP000236731">
    <property type="component" value="Unassembled WGS sequence"/>
</dbReference>
<dbReference type="PANTHER" id="PTHR42879:SF2">
    <property type="entry name" value="3-OXOACYL-[ACYL-CARRIER-PROTEIN] REDUCTASE FABG"/>
    <property type="match status" value="1"/>
</dbReference>
<protein>
    <submittedName>
        <fullName evidence="3">3-oxoacyl-[acyl-carrier protein] reductase</fullName>
    </submittedName>
</protein>
<name>A0A1H5XTB8_9SPHI</name>
<reference evidence="4" key="1">
    <citation type="submission" date="2016-10" db="EMBL/GenBank/DDBJ databases">
        <authorList>
            <person name="Varghese N."/>
            <person name="Submissions S."/>
        </authorList>
    </citation>
    <scope>NUCLEOTIDE SEQUENCE [LARGE SCALE GENOMIC DNA]</scope>
    <source>
        <strain evidence="4">DSM 22361</strain>
    </source>
</reference>
<dbReference type="PRINTS" id="PR00081">
    <property type="entry name" value="GDHRDH"/>
</dbReference>
<evidence type="ECO:0000256" key="1">
    <source>
        <dbReference type="ARBA" id="ARBA00006484"/>
    </source>
</evidence>
<dbReference type="NCBIfam" id="NF009466">
    <property type="entry name" value="PRK12826.1-2"/>
    <property type="match status" value="1"/>
</dbReference>
<dbReference type="Gene3D" id="3.40.50.720">
    <property type="entry name" value="NAD(P)-binding Rossmann-like Domain"/>
    <property type="match status" value="1"/>
</dbReference>
<dbReference type="InterPro" id="IPR050259">
    <property type="entry name" value="SDR"/>
</dbReference>
<dbReference type="FunFam" id="3.40.50.720:FF:000173">
    <property type="entry name" value="3-oxoacyl-[acyl-carrier protein] reductase"/>
    <property type="match status" value="1"/>
</dbReference>
<dbReference type="EMBL" id="FNUT01000005">
    <property type="protein sequence ID" value="SEG14984.1"/>
    <property type="molecule type" value="Genomic_DNA"/>
</dbReference>
<organism evidence="3 4">
    <name type="scientific">Sphingobacterium lactis</name>
    <dbReference type="NCBI Taxonomy" id="797291"/>
    <lineage>
        <taxon>Bacteria</taxon>
        <taxon>Pseudomonadati</taxon>
        <taxon>Bacteroidota</taxon>
        <taxon>Sphingobacteriia</taxon>
        <taxon>Sphingobacteriales</taxon>
        <taxon>Sphingobacteriaceae</taxon>
        <taxon>Sphingobacterium</taxon>
    </lineage>
</organism>
<dbReference type="InterPro" id="IPR002347">
    <property type="entry name" value="SDR_fam"/>
</dbReference>
<dbReference type="PRINTS" id="PR00080">
    <property type="entry name" value="SDRFAMILY"/>
</dbReference>
<accession>A0A1H5XTB8</accession>
<dbReference type="InterPro" id="IPR036291">
    <property type="entry name" value="NAD(P)-bd_dom_sf"/>
</dbReference>
<dbReference type="Pfam" id="PF13561">
    <property type="entry name" value="adh_short_C2"/>
    <property type="match status" value="1"/>
</dbReference>
<evidence type="ECO:0000313" key="3">
    <source>
        <dbReference type="EMBL" id="SEG14984.1"/>
    </source>
</evidence>
<dbReference type="SUPFAM" id="SSF51735">
    <property type="entry name" value="NAD(P)-binding Rossmann-fold domains"/>
    <property type="match status" value="1"/>
</dbReference>
<evidence type="ECO:0000313" key="4">
    <source>
        <dbReference type="Proteomes" id="UP000236731"/>
    </source>
</evidence>
<comment type="similarity">
    <text evidence="1">Belongs to the short-chain dehydrogenases/reductases (SDR) family.</text>
</comment>
<sequence length="268" mass="28827">MTPRATLLAGGTIMPNYLANSMAEKKKYALITGGSRGIGRAICKKLAEDTDYHILINFQANKAAAEATLVEVKAVGGQGEIIQFDVSNAEEVTSALGRWEENNPEAIVEVIVNNAGITKDGLFMWMSPGDWHSVIQTSLGGFYNVTNYFIKKLLHNRYGRIINMVSVSGVKGTAGQTNYSAAKAAIIGATKALAQEIGKRNITVNAVAPGFINSDMTADMDEKELKKMIPVNRFGEPEEVADLVSFLASKKSAYITGEVININGGIYS</sequence>
<dbReference type="PANTHER" id="PTHR42879">
    <property type="entry name" value="3-OXOACYL-(ACYL-CARRIER-PROTEIN) REDUCTASE"/>
    <property type="match status" value="1"/>
</dbReference>
<dbReference type="NCBIfam" id="NF004200">
    <property type="entry name" value="PRK05653.1-5"/>
    <property type="match status" value="1"/>
</dbReference>
<keyword evidence="2" id="KW-0560">Oxidoreductase</keyword>
<proteinExistence type="inferred from homology"/>
<dbReference type="AlphaFoldDB" id="A0A1H5XTB8"/>
<dbReference type="GO" id="GO:0016491">
    <property type="term" value="F:oxidoreductase activity"/>
    <property type="evidence" value="ECO:0007669"/>
    <property type="project" value="UniProtKB-KW"/>
</dbReference>